<dbReference type="InterPro" id="IPR000760">
    <property type="entry name" value="Inositol_monophosphatase-like"/>
</dbReference>
<feature type="binding site" evidence="9">
    <location>
        <position position="91"/>
    </location>
    <ligand>
        <name>Mg(2+)</name>
        <dbReference type="ChEBI" id="CHEBI:18420"/>
        <label>1</label>
    </ligand>
</feature>
<keyword evidence="4 9" id="KW-0997">Cell inner membrane</keyword>
<dbReference type="STRING" id="631454.N177_3800"/>
<keyword evidence="8 9" id="KW-0472">Membrane</keyword>
<feature type="binding site" evidence="9">
    <location>
        <position position="219"/>
    </location>
    <ligand>
        <name>Mg(2+)</name>
        <dbReference type="ChEBI" id="CHEBI:18420"/>
        <label>2</label>
    </ligand>
</feature>
<comment type="caution">
    <text evidence="11">The sequence shown here is derived from an EMBL/GenBank/DDBJ whole genome shotgun (WGS) entry which is preliminary data.</text>
</comment>
<dbReference type="InterPro" id="IPR006240">
    <property type="entry name" value="CysQ"/>
</dbReference>
<keyword evidence="6 9" id="KW-0378">Hydrolase</keyword>
<name>V4T7S9_9HYPH</name>
<gene>
    <name evidence="9" type="primary">cysQ</name>
    <name evidence="11" type="ORF">N177_3800</name>
</gene>
<dbReference type="GO" id="GO:0050427">
    <property type="term" value="P:3'-phosphoadenosine 5'-phosphosulfate metabolic process"/>
    <property type="evidence" value="ECO:0007669"/>
    <property type="project" value="TreeGrafter"/>
</dbReference>
<feature type="binding site" evidence="9">
    <location>
        <position position="89"/>
    </location>
    <ligand>
        <name>Mg(2+)</name>
        <dbReference type="ChEBI" id="CHEBI:18420"/>
        <label>2</label>
    </ligand>
</feature>
<dbReference type="Proteomes" id="UP000017819">
    <property type="component" value="Unassembled WGS sequence"/>
</dbReference>
<dbReference type="PROSITE" id="PS00629">
    <property type="entry name" value="IMP_1"/>
    <property type="match status" value="1"/>
</dbReference>
<dbReference type="AlphaFoldDB" id="V4T7S9"/>
<dbReference type="EMBL" id="AWXZ01000040">
    <property type="protein sequence ID" value="ESR22663.1"/>
    <property type="molecule type" value="Genomic_DNA"/>
</dbReference>
<sequence length="264" mass="28393">MTAERPDDLTTQLVDIALDAGKEILRHYGDEIEVDRKGDDSPVTVADRAAEKIILDRLRAFFPETPVIAEEEVSAGRIPEVDSRFFLVDPLDGTKEFISRNGEFTVNIALIENGVPTLGVVHAPALGTVYTGSPSGAFEGTLSEPGDHLIGWRRIEARAAGMSPVAVASRSHRDTATEDFLKARGISETRSAGSSVKFCLVAKGEADVYPRFGRTMEWDTAAGDAVLRAAGGSVESVDGGVLRYGKAERGYDNPGFIAWGKRPD</sequence>
<dbReference type="GO" id="GO:0005886">
    <property type="term" value="C:plasma membrane"/>
    <property type="evidence" value="ECO:0007669"/>
    <property type="project" value="UniProtKB-SubCell"/>
</dbReference>
<evidence type="ECO:0000256" key="8">
    <source>
        <dbReference type="ARBA" id="ARBA00023136"/>
    </source>
</evidence>
<keyword evidence="5 9" id="KW-0479">Metal-binding</keyword>
<dbReference type="Gene3D" id="3.30.540.10">
    <property type="entry name" value="Fructose-1,6-Bisphosphatase, subunit A, domain 1"/>
    <property type="match status" value="1"/>
</dbReference>
<feature type="binding site" evidence="9">
    <location>
        <begin position="91"/>
        <end position="94"/>
    </location>
    <ligand>
        <name>substrate</name>
    </ligand>
</feature>
<feature type="binding site" evidence="10">
    <location>
        <position position="92"/>
    </location>
    <ligand>
        <name>Mg(2+)</name>
        <dbReference type="ChEBI" id="CHEBI:18420"/>
        <label>1</label>
        <note>catalytic</note>
    </ligand>
</feature>
<reference evidence="11 12" key="1">
    <citation type="journal article" date="2014" name="Genome Announc.">
        <title>Draft Genome Sequence of Lutibaculum baratangense Strain AMV1T, Isolated from a Mud Volcano in Andamans, India.</title>
        <authorList>
            <person name="Singh A."/>
            <person name="Sreenivas A."/>
            <person name="Sathyanarayana Reddy G."/>
            <person name="Pinnaka A.K."/>
            <person name="Shivaji S."/>
        </authorList>
    </citation>
    <scope>NUCLEOTIDE SEQUENCE [LARGE SCALE GENOMIC DNA]</scope>
    <source>
        <strain evidence="11 12">AMV1</strain>
    </source>
</reference>
<evidence type="ECO:0000256" key="5">
    <source>
        <dbReference type="ARBA" id="ARBA00022723"/>
    </source>
</evidence>
<dbReference type="NCBIfam" id="TIGR01331">
    <property type="entry name" value="bisphos_cysQ"/>
    <property type="match status" value="1"/>
</dbReference>
<evidence type="ECO:0000256" key="3">
    <source>
        <dbReference type="ARBA" id="ARBA00022475"/>
    </source>
</evidence>
<dbReference type="PATRIC" id="fig|631454.5.peg.3753"/>
<feature type="binding site" evidence="10">
    <location>
        <position position="70"/>
    </location>
    <ligand>
        <name>Mg(2+)</name>
        <dbReference type="ChEBI" id="CHEBI:18420"/>
        <label>1</label>
        <note>catalytic</note>
    </ligand>
</feature>
<dbReference type="SUPFAM" id="SSF56655">
    <property type="entry name" value="Carbohydrate phosphatase"/>
    <property type="match status" value="1"/>
</dbReference>
<keyword evidence="7 9" id="KW-0460">Magnesium</keyword>
<dbReference type="eggNOG" id="COG1218">
    <property type="taxonomic scope" value="Bacteria"/>
</dbReference>
<dbReference type="Gene3D" id="3.40.190.80">
    <property type="match status" value="1"/>
</dbReference>
<evidence type="ECO:0000256" key="7">
    <source>
        <dbReference type="ARBA" id="ARBA00022842"/>
    </source>
</evidence>
<feature type="binding site" evidence="9">
    <location>
        <position position="92"/>
    </location>
    <ligand>
        <name>Mg(2+)</name>
        <dbReference type="ChEBI" id="CHEBI:18420"/>
        <label>2</label>
    </ligand>
</feature>
<dbReference type="InterPro" id="IPR050725">
    <property type="entry name" value="CysQ/Inositol_MonoPase"/>
</dbReference>
<feature type="binding site" evidence="9">
    <location>
        <position position="70"/>
    </location>
    <ligand>
        <name>substrate</name>
    </ligand>
</feature>
<evidence type="ECO:0000313" key="12">
    <source>
        <dbReference type="Proteomes" id="UP000017819"/>
    </source>
</evidence>
<evidence type="ECO:0000256" key="9">
    <source>
        <dbReference type="HAMAP-Rule" id="MF_02095"/>
    </source>
</evidence>
<dbReference type="GO" id="GO:0000287">
    <property type="term" value="F:magnesium ion binding"/>
    <property type="evidence" value="ECO:0007669"/>
    <property type="project" value="UniProtKB-UniRule"/>
</dbReference>
<comment type="catalytic activity">
    <reaction evidence="1 9">
        <text>adenosine 3',5'-bisphosphate + H2O = AMP + phosphate</text>
        <dbReference type="Rhea" id="RHEA:10040"/>
        <dbReference type="ChEBI" id="CHEBI:15377"/>
        <dbReference type="ChEBI" id="CHEBI:43474"/>
        <dbReference type="ChEBI" id="CHEBI:58343"/>
        <dbReference type="ChEBI" id="CHEBI:456215"/>
        <dbReference type="EC" id="3.1.3.7"/>
    </reaction>
</comment>
<dbReference type="Pfam" id="PF00459">
    <property type="entry name" value="Inositol_P"/>
    <property type="match status" value="1"/>
</dbReference>
<comment type="similarity">
    <text evidence="2 9">Belongs to the inositol monophosphatase superfamily. CysQ family.</text>
</comment>
<dbReference type="CDD" id="cd01638">
    <property type="entry name" value="CysQ"/>
    <property type="match status" value="1"/>
</dbReference>
<dbReference type="HAMAP" id="MF_02095">
    <property type="entry name" value="CysQ"/>
    <property type="match status" value="1"/>
</dbReference>
<dbReference type="PROSITE" id="PS00630">
    <property type="entry name" value="IMP_2"/>
    <property type="match status" value="1"/>
</dbReference>
<dbReference type="PANTHER" id="PTHR43028:SF5">
    <property type="entry name" value="3'(2'),5'-BISPHOSPHATE NUCLEOTIDASE 1"/>
    <property type="match status" value="1"/>
</dbReference>
<evidence type="ECO:0000256" key="6">
    <source>
        <dbReference type="ARBA" id="ARBA00022801"/>
    </source>
</evidence>
<organism evidence="11 12">
    <name type="scientific">Lutibaculum baratangense AMV1</name>
    <dbReference type="NCBI Taxonomy" id="631454"/>
    <lineage>
        <taxon>Bacteria</taxon>
        <taxon>Pseudomonadati</taxon>
        <taxon>Pseudomonadota</taxon>
        <taxon>Alphaproteobacteria</taxon>
        <taxon>Hyphomicrobiales</taxon>
        <taxon>Tepidamorphaceae</taxon>
        <taxon>Lutibaculum</taxon>
    </lineage>
</organism>
<protein>
    <recommendedName>
        <fullName evidence="9">3'(2'),5'-bisphosphate nucleotidase CysQ</fullName>
        <ecNumber evidence="9">3.1.3.7</ecNumber>
    </recommendedName>
    <alternativeName>
        <fullName evidence="9">3'(2'),5-bisphosphonucleoside 3'(2')-phosphohydrolase</fullName>
    </alternativeName>
    <alternativeName>
        <fullName evidence="9">3'-phosphoadenosine 5'-phosphate phosphatase</fullName>
        <shortName evidence="9">PAP phosphatase</shortName>
    </alternativeName>
</protein>
<dbReference type="GO" id="GO:0046854">
    <property type="term" value="P:phosphatidylinositol phosphate biosynthetic process"/>
    <property type="evidence" value="ECO:0007669"/>
    <property type="project" value="InterPro"/>
</dbReference>
<feature type="binding site" evidence="9">
    <location>
        <position position="70"/>
    </location>
    <ligand>
        <name>Mg(2+)</name>
        <dbReference type="ChEBI" id="CHEBI:18420"/>
        <label>1</label>
    </ligand>
</feature>
<feature type="binding site" evidence="9">
    <location>
        <position position="89"/>
    </location>
    <ligand>
        <name>Mg(2+)</name>
        <dbReference type="ChEBI" id="CHEBI:18420"/>
        <label>1</label>
    </ligand>
</feature>
<feature type="binding site" evidence="10">
    <location>
        <position position="219"/>
    </location>
    <ligand>
        <name>Mg(2+)</name>
        <dbReference type="ChEBI" id="CHEBI:18420"/>
        <label>1</label>
        <note>catalytic</note>
    </ligand>
</feature>
<keyword evidence="12" id="KW-1185">Reference proteome</keyword>
<dbReference type="OrthoDB" id="9785695at2"/>
<dbReference type="EC" id="3.1.3.7" evidence="9"/>
<accession>V4T7S9</accession>
<evidence type="ECO:0000256" key="10">
    <source>
        <dbReference type="PIRSR" id="PIRSR600760-2"/>
    </source>
</evidence>
<keyword evidence="3 9" id="KW-1003">Cell membrane</keyword>
<dbReference type="InterPro" id="IPR020583">
    <property type="entry name" value="Inositol_monoP_metal-BS"/>
</dbReference>
<dbReference type="PANTHER" id="PTHR43028">
    <property type="entry name" value="3'(2'),5'-BISPHOSPHATE NUCLEOTIDASE 1"/>
    <property type="match status" value="1"/>
</dbReference>
<feature type="binding site" evidence="10">
    <location>
        <position position="91"/>
    </location>
    <ligand>
        <name>Mg(2+)</name>
        <dbReference type="ChEBI" id="CHEBI:18420"/>
        <label>1</label>
        <note>catalytic</note>
    </ligand>
</feature>
<comment type="cofactor">
    <cofactor evidence="9 10">
        <name>Mg(2+)</name>
        <dbReference type="ChEBI" id="CHEBI:18420"/>
    </cofactor>
</comment>
<dbReference type="RefSeq" id="WP_023433909.1">
    <property type="nucleotide sequence ID" value="NZ_AWXZ01000040.1"/>
</dbReference>
<evidence type="ECO:0000313" key="11">
    <source>
        <dbReference type="EMBL" id="ESR22663.1"/>
    </source>
</evidence>
<evidence type="ECO:0000256" key="1">
    <source>
        <dbReference type="ARBA" id="ARBA00001625"/>
    </source>
</evidence>
<proteinExistence type="inferred from homology"/>
<dbReference type="PRINTS" id="PR00377">
    <property type="entry name" value="IMPHPHTASES"/>
</dbReference>
<feature type="binding site" evidence="10">
    <location>
        <position position="89"/>
    </location>
    <ligand>
        <name>Mg(2+)</name>
        <dbReference type="ChEBI" id="CHEBI:18420"/>
        <label>1</label>
        <note>catalytic</note>
    </ligand>
</feature>
<dbReference type="GO" id="GO:0000103">
    <property type="term" value="P:sulfate assimilation"/>
    <property type="evidence" value="ECO:0007669"/>
    <property type="project" value="TreeGrafter"/>
</dbReference>
<dbReference type="InterPro" id="IPR020550">
    <property type="entry name" value="Inositol_monophosphatase_CS"/>
</dbReference>
<feature type="binding site" evidence="9">
    <location>
        <position position="219"/>
    </location>
    <ligand>
        <name>substrate</name>
    </ligand>
</feature>
<comment type="subcellular location">
    <subcellularLocation>
        <location evidence="9">Cell inner membrane</location>
        <topology evidence="9">Peripheral membrane protein</topology>
        <orientation evidence="9">Cytoplasmic side</orientation>
    </subcellularLocation>
</comment>
<comment type="function">
    <text evidence="9">Converts adenosine-3',5'-bisphosphate (PAP) to AMP.</text>
</comment>
<evidence type="ECO:0000256" key="2">
    <source>
        <dbReference type="ARBA" id="ARBA00005289"/>
    </source>
</evidence>
<dbReference type="GO" id="GO:0008441">
    <property type="term" value="F:3'(2'),5'-bisphosphate nucleotidase activity"/>
    <property type="evidence" value="ECO:0007669"/>
    <property type="project" value="UniProtKB-UniRule"/>
</dbReference>
<evidence type="ECO:0000256" key="4">
    <source>
        <dbReference type="ARBA" id="ARBA00022519"/>
    </source>
</evidence>